<dbReference type="SUPFAM" id="SSF49785">
    <property type="entry name" value="Galactose-binding domain-like"/>
    <property type="match status" value="1"/>
</dbReference>
<organism evidence="2 3">
    <name type="scientific">Streptomyces polyrhachis</name>
    <dbReference type="NCBI Taxonomy" id="1282885"/>
    <lineage>
        <taxon>Bacteria</taxon>
        <taxon>Bacillati</taxon>
        <taxon>Actinomycetota</taxon>
        <taxon>Actinomycetes</taxon>
        <taxon>Kitasatosporales</taxon>
        <taxon>Streptomycetaceae</taxon>
        <taxon>Streptomyces</taxon>
    </lineage>
</organism>
<name>A0ABW2GNZ2_9ACTN</name>
<dbReference type="Pfam" id="PF08305">
    <property type="entry name" value="NPCBM"/>
    <property type="match status" value="1"/>
</dbReference>
<feature type="domain" description="Glycosyl hydrolase family 98 putative carbohydrate-binding module" evidence="1">
    <location>
        <begin position="1"/>
        <end position="146"/>
    </location>
</feature>
<dbReference type="EMBL" id="JBHSZO010000057">
    <property type="protein sequence ID" value="MFC7221253.1"/>
    <property type="molecule type" value="Genomic_DNA"/>
</dbReference>
<gene>
    <name evidence="2" type="ORF">ACFQLX_24270</name>
</gene>
<keyword evidence="3" id="KW-1185">Reference proteome</keyword>
<evidence type="ECO:0000313" key="3">
    <source>
        <dbReference type="Proteomes" id="UP001596413"/>
    </source>
</evidence>
<dbReference type="InterPro" id="IPR013222">
    <property type="entry name" value="Glyco_hyd_98_carb-bd"/>
</dbReference>
<dbReference type="Gene3D" id="2.60.120.1060">
    <property type="entry name" value="NPCBM/NEW2 domain"/>
    <property type="match status" value="1"/>
</dbReference>
<evidence type="ECO:0000259" key="1">
    <source>
        <dbReference type="SMART" id="SM00776"/>
    </source>
</evidence>
<dbReference type="Proteomes" id="UP001596413">
    <property type="component" value="Unassembled WGS sequence"/>
</dbReference>
<feature type="non-terminal residue" evidence="2">
    <location>
        <position position="1"/>
    </location>
</feature>
<dbReference type="InterPro" id="IPR038637">
    <property type="entry name" value="NPCBM_sf"/>
</dbReference>
<protein>
    <submittedName>
        <fullName evidence="2">NPCBM/NEW2 domain-containing protein</fullName>
    </submittedName>
</protein>
<reference evidence="3" key="1">
    <citation type="journal article" date="2019" name="Int. J. Syst. Evol. Microbiol.">
        <title>The Global Catalogue of Microorganisms (GCM) 10K type strain sequencing project: providing services to taxonomists for standard genome sequencing and annotation.</title>
        <authorList>
            <consortium name="The Broad Institute Genomics Platform"/>
            <consortium name="The Broad Institute Genome Sequencing Center for Infectious Disease"/>
            <person name="Wu L."/>
            <person name="Ma J."/>
        </authorList>
    </citation>
    <scope>NUCLEOTIDE SEQUENCE [LARGE SCALE GENOMIC DNA]</scope>
    <source>
        <strain evidence="3">CGMCC 1.13681</strain>
    </source>
</reference>
<evidence type="ECO:0000313" key="2">
    <source>
        <dbReference type="EMBL" id="MFC7221253.1"/>
    </source>
</evidence>
<dbReference type="SMART" id="SM00776">
    <property type="entry name" value="NPCBM"/>
    <property type="match status" value="1"/>
</dbReference>
<proteinExistence type="predicted"/>
<accession>A0ABW2GNZ2</accession>
<dbReference type="InterPro" id="IPR008979">
    <property type="entry name" value="Galactose-bd-like_sf"/>
</dbReference>
<comment type="caution">
    <text evidence="2">The sequence shown here is derived from an EMBL/GenBank/DDBJ whole genome shotgun (WGS) entry which is preliminary data.</text>
</comment>
<dbReference type="RefSeq" id="WP_386418484.1">
    <property type="nucleotide sequence ID" value="NZ_JBHSZO010000057.1"/>
</dbReference>
<sequence>APASYQVGTLESDVFGDGTGPEIVVNQSGFWWQRQNLRIGGTSYAHGLSVHARSSVAIDLNGLRCTSFDAMAGVDDMMAGLGTVRFSVYGDGALLWRSGWVEGGDAAVPVHAGMSPSVKALRLVVEPERLLYTGTVSDWAMSRISCQ</sequence>